<dbReference type="PROSITE" id="PS51781">
    <property type="entry name" value="SH3B"/>
    <property type="match status" value="4"/>
</dbReference>
<dbReference type="Gene3D" id="3.40.630.40">
    <property type="entry name" value="Zn-dependent exopeptidases"/>
    <property type="match status" value="1"/>
</dbReference>
<evidence type="ECO:0000259" key="4">
    <source>
        <dbReference type="PROSITE" id="PS51781"/>
    </source>
</evidence>
<protein>
    <submittedName>
        <fullName evidence="5">N-acetylmuramoyl-L-alanine amidase</fullName>
        <ecNumber evidence="5">3.5.1.28</ecNumber>
    </submittedName>
</protein>
<organism evidence="5 6">
    <name type="scientific">Evansella vedderi</name>
    <dbReference type="NCBI Taxonomy" id="38282"/>
    <lineage>
        <taxon>Bacteria</taxon>
        <taxon>Bacillati</taxon>
        <taxon>Bacillota</taxon>
        <taxon>Bacilli</taxon>
        <taxon>Bacillales</taxon>
        <taxon>Bacillaceae</taxon>
        <taxon>Evansella</taxon>
    </lineage>
</organism>
<feature type="domain" description="SH3b" evidence="4">
    <location>
        <begin position="32"/>
        <end position="94"/>
    </location>
</feature>
<evidence type="ECO:0000256" key="1">
    <source>
        <dbReference type="ARBA" id="ARBA00022801"/>
    </source>
</evidence>
<dbReference type="GO" id="GO:0008745">
    <property type="term" value="F:N-acetylmuramoyl-L-alanine amidase activity"/>
    <property type="evidence" value="ECO:0007669"/>
    <property type="project" value="UniProtKB-EC"/>
</dbReference>
<dbReference type="RefSeq" id="WP_307324562.1">
    <property type="nucleotide sequence ID" value="NZ_JAUSUG010000006.1"/>
</dbReference>
<dbReference type="InterPro" id="IPR052354">
    <property type="entry name" value="Cell_Wall_Dynamics_Protein"/>
</dbReference>
<dbReference type="Pfam" id="PF01520">
    <property type="entry name" value="Amidase_3"/>
    <property type="match status" value="1"/>
</dbReference>
<evidence type="ECO:0000313" key="5">
    <source>
        <dbReference type="EMBL" id="MDQ0254509.1"/>
    </source>
</evidence>
<feature type="domain" description="SH3b" evidence="4">
    <location>
        <begin position="184"/>
        <end position="246"/>
    </location>
</feature>
<feature type="domain" description="SH3b" evidence="4">
    <location>
        <begin position="261"/>
        <end position="323"/>
    </location>
</feature>
<gene>
    <name evidence="5" type="ORF">J2S74_001888</name>
</gene>
<dbReference type="SUPFAM" id="SSF53187">
    <property type="entry name" value="Zn-dependent exopeptidases"/>
    <property type="match status" value="1"/>
</dbReference>
<dbReference type="EC" id="3.5.1.28" evidence="5"/>
<dbReference type="PANTHER" id="PTHR34408">
    <property type="entry name" value="FAMILY PROTEIN, PUTATIVE-RELATED"/>
    <property type="match status" value="1"/>
</dbReference>
<dbReference type="PANTHER" id="PTHR34408:SF1">
    <property type="entry name" value="GLYCOSYL HYDROLASE FAMILY 19 DOMAIN-CONTAINING PROTEIN HI_1415"/>
    <property type="match status" value="1"/>
</dbReference>
<evidence type="ECO:0000313" key="6">
    <source>
        <dbReference type="Proteomes" id="UP001230005"/>
    </source>
</evidence>
<keyword evidence="6" id="KW-1185">Reference proteome</keyword>
<reference evidence="5 6" key="1">
    <citation type="submission" date="2023-07" db="EMBL/GenBank/DDBJ databases">
        <title>Genomic Encyclopedia of Type Strains, Phase IV (KMG-IV): sequencing the most valuable type-strain genomes for metagenomic binning, comparative biology and taxonomic classification.</title>
        <authorList>
            <person name="Goeker M."/>
        </authorList>
    </citation>
    <scope>NUCLEOTIDE SEQUENCE [LARGE SCALE GENOMIC DNA]</scope>
    <source>
        <strain evidence="5 6">DSM 9768</strain>
    </source>
</reference>
<evidence type="ECO:0000256" key="3">
    <source>
        <dbReference type="SAM" id="MobiDB-lite"/>
    </source>
</evidence>
<dbReference type="EMBL" id="JAUSUG010000006">
    <property type="protein sequence ID" value="MDQ0254509.1"/>
    <property type="molecule type" value="Genomic_DNA"/>
</dbReference>
<feature type="compositionally biased region" description="Low complexity" evidence="3">
    <location>
        <begin position="325"/>
        <end position="342"/>
    </location>
</feature>
<feature type="domain" description="SH3b" evidence="4">
    <location>
        <begin position="344"/>
        <end position="406"/>
    </location>
</feature>
<sequence>MNKYIAVSTVILLLVSLFIKLNDHSITYANANDMGEITASSLNIREQPNTTSRIVGSLTRGTTVEIHERQGSWYRIRHNNRWAFIHSDFVRVTRTASVSNQIIATGQVTASSLNIRNQASTNGRVIGSYTRGTNVDLYEKIGQWYRVRVNNGWGFIHGDFVQVSNTSSGAGSSSNSGTNATTVIGNGEVTATRLNVRDQASTNGRVIGSLTQGSRVEVYEKSGQWYRIRINNNWGFVHGDFLRVTNLQSNSGSSSSTSQVIGSGEVTATRLNVRDQASTNGRIIGSLDRGTQIDLHEKVGQWYRIRLNNSWGFIHGDFVQVRNSSNNSGSGAGSGSNANQNSTLGTGEVTASRLNVRDQASTNGRIVGSLDRGTRVELRGQTGQWYEIRLNNSRAFVHSDFIRVITGSSSNNVSRNLNGRTIFIDPGHGGRDPGAVVNGVFESRLALEISNKLKTELERAGARVVMSRTNDSFVALSDRTRMANNSNADIFISIHMNSFMLPSANGVEVFFDRTNAGADSRRLAESVQRQLVSQLGFRDRGVVERNFEVIRFSRMPAILAEIGFMTNPNDLDKLVNQQDKIVEALMEAIDQYFRN</sequence>
<evidence type="ECO:0000256" key="2">
    <source>
        <dbReference type="ARBA" id="ARBA00023316"/>
    </source>
</evidence>
<dbReference type="Proteomes" id="UP001230005">
    <property type="component" value="Unassembled WGS sequence"/>
</dbReference>
<dbReference type="SMART" id="SM00287">
    <property type="entry name" value="SH3b"/>
    <property type="match status" value="5"/>
</dbReference>
<dbReference type="InterPro" id="IPR002508">
    <property type="entry name" value="MurNAc-LAA_cat"/>
</dbReference>
<feature type="region of interest" description="Disordered" evidence="3">
    <location>
        <begin position="325"/>
        <end position="345"/>
    </location>
</feature>
<dbReference type="SMART" id="SM00646">
    <property type="entry name" value="Ami_3"/>
    <property type="match status" value="1"/>
</dbReference>
<dbReference type="InterPro" id="IPR003646">
    <property type="entry name" value="SH3-like_bac-type"/>
</dbReference>
<dbReference type="CDD" id="cd02696">
    <property type="entry name" value="MurNAc-LAA"/>
    <property type="match status" value="1"/>
</dbReference>
<keyword evidence="1 5" id="KW-0378">Hydrolase</keyword>
<dbReference type="Pfam" id="PF08239">
    <property type="entry name" value="SH3_3"/>
    <property type="match status" value="5"/>
</dbReference>
<proteinExistence type="predicted"/>
<name>A0ABT9ZTI0_9BACI</name>
<dbReference type="Gene3D" id="2.30.30.40">
    <property type="entry name" value="SH3 Domains"/>
    <property type="match status" value="5"/>
</dbReference>
<keyword evidence="2" id="KW-0961">Cell wall biogenesis/degradation</keyword>
<comment type="caution">
    <text evidence="5">The sequence shown here is derived from an EMBL/GenBank/DDBJ whole genome shotgun (WGS) entry which is preliminary data.</text>
</comment>
<accession>A0ABT9ZTI0</accession>